<dbReference type="SUPFAM" id="SSF56935">
    <property type="entry name" value="Porins"/>
    <property type="match status" value="1"/>
</dbReference>
<evidence type="ECO:0000256" key="15">
    <source>
        <dbReference type="PROSITE-ProRule" id="PRU10144"/>
    </source>
</evidence>
<dbReference type="InterPro" id="IPR036942">
    <property type="entry name" value="Beta-barrel_TonB_sf"/>
</dbReference>
<dbReference type="InterPro" id="IPR010917">
    <property type="entry name" value="TonB_rcpt_CS"/>
</dbReference>
<dbReference type="InterPro" id="IPR010105">
    <property type="entry name" value="TonB_sidphr_rcpt"/>
</dbReference>
<evidence type="ECO:0000256" key="8">
    <source>
        <dbReference type="ARBA" id="ARBA00023004"/>
    </source>
</evidence>
<sequence>MQRPFFALRPVALCAALLCAPVLAQPSLPEVRVAAAPQYPGEQLTLPAQTASRTGLSIQDTPASIDGVSAEQVRERGDHGVAEAVTRTVGLTSSASPGNGGLAFGSRGFAGVNSVGVAEDGLSAAIAAGTISSPSDSWGYERLEVLRGPGSLMYGSGTLGATINAVRKQPSRVASHEAMVSGGSDATARIGLGATGPLGDIVSYRLDVHGQRSDGERALDDSRSGKFMGTLRIEPSSDLQIDLMADHSLQNPTRYWGTPGLNGRVVEALRGENYNAGDSIIRYEEDRLRARLRWRATDAITVRNDLFHLQTDRRWRNIEAYAYHPAASTVARSDYLEILHDLEQTGNRFGVDLALGAHQLALGWDVSKASFELGNNAPYGGSSVVSAFHPQPGRWISPDPTLAKSATELRQNALYLEDAWKLSEQWLLLAGLRRDTYDFERAERVAGTPFDKKLGGTSARLGLSYKLDARTSLHAQYSSGHDPVTTLLTLNLANRDFRLSQGRQLELGMKQQLPDQRGEWTLAVYDIQKDDIVTRDPNRPAISIQGGSQSARGVELTGVLRASAALRFEGNASYTDAHFDTLLEAGGNRAGNRPPGVARQTANFWAHYRLQAWQASLGARHVGQRYANNANTIAVPGYTLFDAALHWQFNAHTTFSLLARNLTDRFYANATYGSQFLVGAGRQFELGANFRF</sequence>
<organism evidence="20 21">
    <name type="scientific">Comamonas antarctica</name>
    <dbReference type="NCBI Taxonomy" id="2743470"/>
    <lineage>
        <taxon>Bacteria</taxon>
        <taxon>Pseudomonadati</taxon>
        <taxon>Pseudomonadota</taxon>
        <taxon>Betaproteobacteria</taxon>
        <taxon>Burkholderiales</taxon>
        <taxon>Comamonadaceae</taxon>
        <taxon>Comamonas</taxon>
    </lineage>
</organism>
<evidence type="ECO:0000256" key="5">
    <source>
        <dbReference type="ARBA" id="ARBA00022496"/>
    </source>
</evidence>
<keyword evidence="11 14" id="KW-0472">Membrane</keyword>
<feature type="signal peptide" evidence="17">
    <location>
        <begin position="1"/>
        <end position="24"/>
    </location>
</feature>
<dbReference type="GO" id="GO:0009279">
    <property type="term" value="C:cell outer membrane"/>
    <property type="evidence" value="ECO:0007669"/>
    <property type="project" value="UniProtKB-SubCell"/>
</dbReference>
<accession>A0A6N1XC26</accession>
<dbReference type="NCBIfam" id="TIGR01783">
    <property type="entry name" value="TonB-siderophor"/>
    <property type="match status" value="1"/>
</dbReference>
<keyword evidence="10 16" id="KW-0798">TonB box</keyword>
<dbReference type="CDD" id="cd01347">
    <property type="entry name" value="ligand_gated_channel"/>
    <property type="match status" value="1"/>
</dbReference>
<evidence type="ECO:0000256" key="17">
    <source>
        <dbReference type="SAM" id="SignalP"/>
    </source>
</evidence>
<dbReference type="Proteomes" id="UP000509579">
    <property type="component" value="Plasmid unnamed1"/>
</dbReference>
<comment type="subcellular location">
    <subcellularLocation>
        <location evidence="1 14">Cell outer membrane</location>
        <topology evidence="1 14">Multi-pass membrane protein</topology>
    </subcellularLocation>
</comment>
<geneLocation type="plasmid" evidence="20 21">
    <name>unnamed1</name>
</geneLocation>
<evidence type="ECO:0000256" key="1">
    <source>
        <dbReference type="ARBA" id="ARBA00004571"/>
    </source>
</evidence>
<dbReference type="InterPro" id="IPR000531">
    <property type="entry name" value="Beta-barrel_TonB"/>
</dbReference>
<keyword evidence="4 14" id="KW-1134">Transmembrane beta strand</keyword>
<evidence type="ECO:0000256" key="6">
    <source>
        <dbReference type="ARBA" id="ARBA00022692"/>
    </source>
</evidence>
<reference evidence="20 21" key="1">
    <citation type="submission" date="2020-06" db="EMBL/GenBank/DDBJ databases">
        <title>Acidovorax antarctica sp. nov., isolated from Corinth ice sheet soil, Antarctic Fields Peninsula.</title>
        <authorList>
            <person name="Xu Q."/>
            <person name="Peng F."/>
        </authorList>
    </citation>
    <scope>NUCLEOTIDE SEQUENCE [LARGE SCALE GENOMIC DNA]</scope>
    <source>
        <strain evidence="20 21">16-35-5</strain>
        <plasmid evidence="20 21">unnamed1</plasmid>
    </source>
</reference>
<keyword evidence="6 14" id="KW-0812">Transmembrane</keyword>
<keyword evidence="8" id="KW-0408">Iron</keyword>
<keyword evidence="21" id="KW-1185">Reference proteome</keyword>
<dbReference type="InterPro" id="IPR037066">
    <property type="entry name" value="Plug_dom_sf"/>
</dbReference>
<evidence type="ECO:0000259" key="19">
    <source>
        <dbReference type="Pfam" id="PF07715"/>
    </source>
</evidence>
<gene>
    <name evidence="20" type="ORF">HUK68_21510</name>
</gene>
<evidence type="ECO:0000256" key="12">
    <source>
        <dbReference type="ARBA" id="ARBA00023170"/>
    </source>
</evidence>
<feature type="domain" description="TonB-dependent receptor plug" evidence="19">
    <location>
        <begin position="58"/>
        <end position="161"/>
    </location>
</feature>
<dbReference type="Gene3D" id="2.40.170.20">
    <property type="entry name" value="TonB-dependent receptor, beta-barrel domain"/>
    <property type="match status" value="1"/>
</dbReference>
<proteinExistence type="inferred from homology"/>
<evidence type="ECO:0000259" key="18">
    <source>
        <dbReference type="Pfam" id="PF00593"/>
    </source>
</evidence>
<dbReference type="Pfam" id="PF00593">
    <property type="entry name" value="TonB_dep_Rec_b-barrel"/>
    <property type="match status" value="1"/>
</dbReference>
<evidence type="ECO:0000256" key="11">
    <source>
        <dbReference type="ARBA" id="ARBA00023136"/>
    </source>
</evidence>
<dbReference type="InterPro" id="IPR039426">
    <property type="entry name" value="TonB-dep_rcpt-like"/>
</dbReference>
<feature type="short sequence motif" description="TonB C-terminal box" evidence="15">
    <location>
        <begin position="675"/>
        <end position="692"/>
    </location>
</feature>
<evidence type="ECO:0000256" key="14">
    <source>
        <dbReference type="PROSITE-ProRule" id="PRU01360"/>
    </source>
</evidence>
<dbReference type="PANTHER" id="PTHR32552">
    <property type="entry name" value="FERRICHROME IRON RECEPTOR-RELATED"/>
    <property type="match status" value="1"/>
</dbReference>
<keyword evidence="3 14" id="KW-0813">Transport</keyword>
<dbReference type="GO" id="GO:0015344">
    <property type="term" value="F:siderophore uptake transmembrane transporter activity"/>
    <property type="evidence" value="ECO:0007669"/>
    <property type="project" value="TreeGrafter"/>
</dbReference>
<dbReference type="AlphaFoldDB" id="A0A6N1XC26"/>
<dbReference type="GO" id="GO:0015891">
    <property type="term" value="P:siderophore transport"/>
    <property type="evidence" value="ECO:0007669"/>
    <property type="project" value="InterPro"/>
</dbReference>
<name>A0A6N1XC26_9BURK</name>
<evidence type="ECO:0000256" key="4">
    <source>
        <dbReference type="ARBA" id="ARBA00022452"/>
    </source>
</evidence>
<evidence type="ECO:0000256" key="7">
    <source>
        <dbReference type="ARBA" id="ARBA00022729"/>
    </source>
</evidence>
<feature type="chain" id="PRO_5026712458" evidence="17">
    <location>
        <begin position="25"/>
        <end position="692"/>
    </location>
</feature>
<dbReference type="EMBL" id="CP054841">
    <property type="protein sequence ID" value="QKV55495.1"/>
    <property type="molecule type" value="Genomic_DNA"/>
</dbReference>
<dbReference type="InterPro" id="IPR012910">
    <property type="entry name" value="Plug_dom"/>
</dbReference>
<comment type="similarity">
    <text evidence="2 14 16">Belongs to the TonB-dependent receptor family.</text>
</comment>
<dbReference type="PANTHER" id="PTHR32552:SF84">
    <property type="entry name" value="TONB-DEPENDENT RECEPTOR-RELATED"/>
    <property type="match status" value="1"/>
</dbReference>
<evidence type="ECO:0000256" key="3">
    <source>
        <dbReference type="ARBA" id="ARBA00022448"/>
    </source>
</evidence>
<keyword evidence="13 14" id="KW-0998">Cell outer membrane</keyword>
<evidence type="ECO:0000256" key="2">
    <source>
        <dbReference type="ARBA" id="ARBA00009810"/>
    </source>
</evidence>
<evidence type="ECO:0000256" key="9">
    <source>
        <dbReference type="ARBA" id="ARBA00023065"/>
    </source>
</evidence>
<keyword evidence="12 20" id="KW-0675">Receptor</keyword>
<keyword evidence="5" id="KW-0410">Iron transport</keyword>
<evidence type="ECO:0000256" key="13">
    <source>
        <dbReference type="ARBA" id="ARBA00023237"/>
    </source>
</evidence>
<evidence type="ECO:0000256" key="16">
    <source>
        <dbReference type="RuleBase" id="RU003357"/>
    </source>
</evidence>
<keyword evidence="20" id="KW-0614">Plasmid</keyword>
<dbReference type="GO" id="GO:0038023">
    <property type="term" value="F:signaling receptor activity"/>
    <property type="evidence" value="ECO:0007669"/>
    <property type="project" value="InterPro"/>
</dbReference>
<dbReference type="KEGG" id="aant:HUK68_21510"/>
<evidence type="ECO:0000256" key="10">
    <source>
        <dbReference type="ARBA" id="ARBA00023077"/>
    </source>
</evidence>
<evidence type="ECO:0000313" key="21">
    <source>
        <dbReference type="Proteomes" id="UP000509579"/>
    </source>
</evidence>
<feature type="domain" description="TonB-dependent receptor-like beta-barrel" evidence="18">
    <location>
        <begin position="267"/>
        <end position="662"/>
    </location>
</feature>
<keyword evidence="7 17" id="KW-0732">Signal</keyword>
<dbReference type="Pfam" id="PF07715">
    <property type="entry name" value="Plug"/>
    <property type="match status" value="1"/>
</dbReference>
<keyword evidence="9" id="KW-0406">Ion transport</keyword>
<dbReference type="RefSeq" id="WP_175506283.1">
    <property type="nucleotide sequence ID" value="NZ_CP054841.1"/>
</dbReference>
<dbReference type="PROSITE" id="PS52016">
    <property type="entry name" value="TONB_DEPENDENT_REC_3"/>
    <property type="match status" value="1"/>
</dbReference>
<dbReference type="PROSITE" id="PS01156">
    <property type="entry name" value="TONB_DEPENDENT_REC_2"/>
    <property type="match status" value="1"/>
</dbReference>
<dbReference type="Gene3D" id="2.170.130.10">
    <property type="entry name" value="TonB-dependent receptor, plug domain"/>
    <property type="match status" value="1"/>
</dbReference>
<evidence type="ECO:0000313" key="20">
    <source>
        <dbReference type="EMBL" id="QKV55495.1"/>
    </source>
</evidence>
<protein>
    <submittedName>
        <fullName evidence="20">TonB-dependent receptor</fullName>
    </submittedName>
</protein>